<dbReference type="Proteomes" id="UP000198596">
    <property type="component" value="Unassembled WGS sequence"/>
</dbReference>
<dbReference type="SUPFAM" id="SSF53474">
    <property type="entry name" value="alpha/beta-Hydrolases"/>
    <property type="match status" value="1"/>
</dbReference>
<dbReference type="Gene3D" id="3.40.50.1820">
    <property type="entry name" value="alpha/beta hydrolase"/>
    <property type="match status" value="1"/>
</dbReference>
<dbReference type="EMBL" id="FONQ01000001">
    <property type="protein sequence ID" value="SFE24352.1"/>
    <property type="molecule type" value="Genomic_DNA"/>
</dbReference>
<dbReference type="STRING" id="935223.SAMN04488131_101178"/>
<dbReference type="InterPro" id="IPR050266">
    <property type="entry name" value="AB_hydrolase_sf"/>
</dbReference>
<dbReference type="Pfam" id="PF00561">
    <property type="entry name" value="Abhydrolase_1"/>
    <property type="match status" value="1"/>
</dbReference>
<protein>
    <submittedName>
        <fullName evidence="2">Pimeloyl-ACP methyl ester carboxylesterase</fullName>
    </submittedName>
</protein>
<evidence type="ECO:0000313" key="2">
    <source>
        <dbReference type="EMBL" id="SFE24352.1"/>
    </source>
</evidence>
<dbReference type="InterPro" id="IPR029058">
    <property type="entry name" value="AB_hydrolase_fold"/>
</dbReference>
<reference evidence="3" key="1">
    <citation type="submission" date="2016-10" db="EMBL/GenBank/DDBJ databases">
        <authorList>
            <person name="Varghese N."/>
            <person name="Submissions S."/>
        </authorList>
    </citation>
    <scope>NUCLEOTIDE SEQUENCE [LARGE SCALE GENOMIC DNA]</scope>
    <source>
        <strain evidence="3">CGMCC 1.9227</strain>
    </source>
</reference>
<dbReference type="PANTHER" id="PTHR43798:SF33">
    <property type="entry name" value="HYDROLASE, PUTATIVE (AFU_ORTHOLOGUE AFUA_2G14860)-RELATED"/>
    <property type="match status" value="1"/>
</dbReference>
<keyword evidence="3" id="KW-1185">Reference proteome</keyword>
<organism evidence="2 3">
    <name type="scientific">Flavobacterium xueshanense</name>
    <dbReference type="NCBI Taxonomy" id="935223"/>
    <lineage>
        <taxon>Bacteria</taxon>
        <taxon>Pseudomonadati</taxon>
        <taxon>Bacteroidota</taxon>
        <taxon>Flavobacteriia</taxon>
        <taxon>Flavobacteriales</taxon>
        <taxon>Flavobacteriaceae</taxon>
        <taxon>Flavobacterium</taxon>
    </lineage>
</organism>
<proteinExistence type="predicted"/>
<name>A0A1I1YYI4_9FLAO</name>
<evidence type="ECO:0000313" key="3">
    <source>
        <dbReference type="Proteomes" id="UP000198596"/>
    </source>
</evidence>
<accession>A0A1I1YYI4</accession>
<dbReference type="PRINTS" id="PR00111">
    <property type="entry name" value="ABHYDROLASE"/>
</dbReference>
<dbReference type="PANTHER" id="PTHR43798">
    <property type="entry name" value="MONOACYLGLYCEROL LIPASE"/>
    <property type="match status" value="1"/>
</dbReference>
<dbReference type="InterPro" id="IPR000073">
    <property type="entry name" value="AB_hydrolase_1"/>
</dbReference>
<feature type="domain" description="AB hydrolase-1" evidence="1">
    <location>
        <begin position="74"/>
        <end position="291"/>
    </location>
</feature>
<evidence type="ECO:0000259" key="1">
    <source>
        <dbReference type="Pfam" id="PF00561"/>
    </source>
</evidence>
<gene>
    <name evidence="2" type="ORF">SAMN04488131_101178</name>
</gene>
<dbReference type="AlphaFoldDB" id="A0A1I1YYI4"/>
<sequence>MVNKKRKSTFILEKNQAVFTSTRIILQLKIVVKIHFYLLKPIFVKIENPQSKKMEKHYKKEGRYSYYEAGEGTPIVILHGLMGGLSNFDAVASYFSTKGYKIIIPDLPIYTQNILKTNVKSFAKYVKDFITFKGLERVILLGNSLGGHIALYHTKMYPEKVAGLVITGSSGLYESAMGDSYPKRGDYEYIKKKAEDVFYDPKVATKELVDEVYESVNDRIKLIKTLTIAKSAIRHNMAKDLPKMHVQTCIIWGKNDKVTPPDVAEEFHKLLPNSTLYWIDKCGHAAMMEHPDEFNRLLEEWLTNTHLAVH</sequence>
<dbReference type="GO" id="GO:0016020">
    <property type="term" value="C:membrane"/>
    <property type="evidence" value="ECO:0007669"/>
    <property type="project" value="TreeGrafter"/>
</dbReference>